<reference evidence="7" key="1">
    <citation type="submission" date="2013-07" db="EMBL/GenBank/DDBJ databases">
        <authorList>
            <consortium name="The Broad Institute Genome Sequencing Platform"/>
            <person name="Cuomo C."/>
            <person name="Litvintseva A."/>
            <person name="Chen Y."/>
            <person name="Heitman J."/>
            <person name="Sun S."/>
            <person name="Springer D."/>
            <person name="Dromer F."/>
            <person name="Young S.K."/>
            <person name="Zeng Q."/>
            <person name="Gargeya S."/>
            <person name="Fitzgerald M."/>
            <person name="Abouelleil A."/>
            <person name="Alvarado L."/>
            <person name="Berlin A.M."/>
            <person name="Chapman S.B."/>
            <person name="Dewar J."/>
            <person name="Goldberg J."/>
            <person name="Griggs A."/>
            <person name="Gujja S."/>
            <person name="Hansen M."/>
            <person name="Howarth C."/>
            <person name="Imamovic A."/>
            <person name="Larimer J."/>
            <person name="McCowan C."/>
            <person name="Murphy C."/>
            <person name="Pearson M."/>
            <person name="Priest M."/>
            <person name="Roberts A."/>
            <person name="Saif S."/>
            <person name="Shea T."/>
            <person name="Sykes S."/>
            <person name="Wortman J."/>
            <person name="Nusbaum C."/>
            <person name="Birren B."/>
        </authorList>
    </citation>
    <scope>NUCLEOTIDE SEQUENCE</scope>
    <source>
        <strain evidence="7">CBS 10737</strain>
    </source>
</reference>
<dbReference type="GO" id="GO:0005634">
    <property type="term" value="C:nucleus"/>
    <property type="evidence" value="ECO:0007669"/>
    <property type="project" value="TreeGrafter"/>
</dbReference>
<gene>
    <name evidence="7" type="ORF">I206_101308</name>
</gene>
<dbReference type="GO" id="GO:0030983">
    <property type="term" value="F:mismatched DNA binding"/>
    <property type="evidence" value="ECO:0007669"/>
    <property type="project" value="InterPro"/>
</dbReference>
<feature type="compositionally biased region" description="Polar residues" evidence="5">
    <location>
        <begin position="215"/>
        <end position="233"/>
    </location>
</feature>
<dbReference type="GO" id="GO:0005524">
    <property type="term" value="F:ATP binding"/>
    <property type="evidence" value="ECO:0007669"/>
    <property type="project" value="UniProtKB-KW"/>
</dbReference>
<dbReference type="Gene3D" id="1.10.1420.10">
    <property type="match status" value="2"/>
</dbReference>
<dbReference type="InterPro" id="IPR007696">
    <property type="entry name" value="DNA_mismatch_repair_MutS_core"/>
</dbReference>
<dbReference type="InterPro" id="IPR027417">
    <property type="entry name" value="P-loop_NTPase"/>
</dbReference>
<feature type="region of interest" description="Disordered" evidence="5">
    <location>
        <begin position="139"/>
        <end position="176"/>
    </location>
</feature>
<feature type="region of interest" description="Disordered" evidence="5">
    <location>
        <begin position="1136"/>
        <end position="1167"/>
    </location>
</feature>
<dbReference type="InterPro" id="IPR036187">
    <property type="entry name" value="DNA_mismatch_repair_MutS_sf"/>
</dbReference>
<feature type="domain" description="DNA mismatch repair proteins mutS family" evidence="6">
    <location>
        <begin position="952"/>
        <end position="968"/>
    </location>
</feature>
<dbReference type="PROSITE" id="PS00486">
    <property type="entry name" value="DNA_MISMATCH_REPAIR_2"/>
    <property type="match status" value="1"/>
</dbReference>
<feature type="region of interest" description="Disordered" evidence="5">
    <location>
        <begin position="215"/>
        <end position="235"/>
    </location>
</feature>
<dbReference type="AlphaFoldDB" id="A0AAJ8L1Q9"/>
<accession>A0AAJ8L1Q9</accession>
<evidence type="ECO:0000256" key="3">
    <source>
        <dbReference type="ARBA" id="ARBA00022840"/>
    </source>
</evidence>
<evidence type="ECO:0000313" key="7">
    <source>
        <dbReference type="EMBL" id="WWC67400.1"/>
    </source>
</evidence>
<dbReference type="GeneID" id="30168385"/>
<feature type="compositionally biased region" description="Basic and acidic residues" evidence="5">
    <location>
        <begin position="145"/>
        <end position="155"/>
    </location>
</feature>
<evidence type="ECO:0000256" key="1">
    <source>
        <dbReference type="ARBA" id="ARBA00006271"/>
    </source>
</evidence>
<feature type="compositionally biased region" description="Polar residues" evidence="5">
    <location>
        <begin position="13"/>
        <end position="25"/>
    </location>
</feature>
<feature type="region of interest" description="Disordered" evidence="5">
    <location>
        <begin position="1"/>
        <end position="51"/>
    </location>
</feature>
<dbReference type="GO" id="GO:0051026">
    <property type="term" value="P:chiasma assembly"/>
    <property type="evidence" value="ECO:0007669"/>
    <property type="project" value="TreeGrafter"/>
</dbReference>
<name>A0AAJ8L1Q9_9TREE</name>
<evidence type="ECO:0000256" key="4">
    <source>
        <dbReference type="ARBA" id="ARBA00023125"/>
    </source>
</evidence>
<dbReference type="Proteomes" id="UP000094020">
    <property type="component" value="Chromosome 1"/>
</dbReference>
<dbReference type="SMART" id="SM00533">
    <property type="entry name" value="MUTSd"/>
    <property type="match status" value="1"/>
</dbReference>
<dbReference type="PANTHER" id="PTHR11361:SF20">
    <property type="entry name" value="MUTS PROTEIN HOMOLOG 5"/>
    <property type="match status" value="1"/>
</dbReference>
<keyword evidence="4" id="KW-0238">DNA-binding</keyword>
<dbReference type="Pfam" id="PF00488">
    <property type="entry name" value="MutS_V"/>
    <property type="match status" value="1"/>
</dbReference>
<sequence length="1167" mass="132025">MHRSLKRPPSPSFYPNNLDQSQRWTSPPPLSILEEESDTSRRVKFRTDSGESRLYDYEDRADLKYENQLDHNYGLGYEETPYDQGPRNGQNYYIPHKQVYTDASEDTAEHRYRYAAHDHGIESDNDVSNNPIEEHPILYSEDEQYDHGHRPRPESYDLDNDNEETDYQYFSANPPHIGNTINPHSYPTYDYNSIPYPQSELHASQAHPQSIQAVNSYDQNNPSTAYATSQAQQPLKLPNRNAERISVQTQLSENEKQRYFPHEGAVAENLDTFPNGSQVNVDDEDAEETGPVVKRRRVLALFAPSREVLAAAWYDPEKRNMEILEDTKDTRGWDLAILILEQVQPDVVLMSSNNDTQMVERVQAWDEENRPEGATEDSTRLLIIPGKQCNYNSAIVHLSAVRLPDRSLIVSAPQPIPSASSITENMETSMPHRMEDTTGLGQHRLNSVKLGCWVNVQAPLAVIAAGQVVSELRYGLDGGLGGKSEFMNGFLELNSLESMDIERYMQINQDALTSLAIFSVEDHAAMFARDEKPALSIHGLLNTCITPLGKKLMHTWHLRPLVDLLEIQARHEAVGLFSTRLNSGSVDVLCRTMKRIKNLPYLFWKLRYGTAKFHDWRAIRDSLNAILEVRNTVIGMGWVVPVDIIEKMRTKVSAELETISSFMDEVIDWNSSKGQSRMSVAPGTNAELDDLRTLYSGLDALLTEVSHVIKEEIPRDIASNFSVIYLPHIGFHSVIVTEEDIPSPKIRGWTARFKTTDKHYYKNSSMVDLDNHYGDIYVMMTNLEVDIIQDLNTELQKFEPIIDAAVDIIAELDCLLSFARAVSLYKLVRPTMTNNTTLQIREGRHLLQEQVTDWCIPNDTLLAGGKDTKHHNMMIVTGANGSGKSIYGKQVALIVFMAQIGCFVPADSATIGLCDKIYTRLQTKESSSKHASAFMIDLGQVSQALRGATEKSLLIMDEFGKGTISWDGAGLLAGTIDYLQNGPCPRTVVLTHFHELITQEFIRENDGIVLAHMNVELVPESRELHFFWKLALGPTKHSYAADCALQHGIPQEVVDRAKYVTECVSKFDLTKLYDNKLTPAREAELRANEELAKRFLSCAFDEDTQVVRDLVEDMLEDTEIDKFKFQLIDSTDNINTNERQRQDNADEEIDELDSDDSNSVAYSDETD</sequence>
<keyword evidence="8" id="KW-1185">Reference proteome</keyword>
<dbReference type="InterPro" id="IPR045076">
    <property type="entry name" value="MutS"/>
</dbReference>
<feature type="compositionally biased region" description="Acidic residues" evidence="5">
    <location>
        <begin position="1145"/>
        <end position="1156"/>
    </location>
</feature>
<dbReference type="GO" id="GO:0140664">
    <property type="term" value="F:ATP-dependent DNA damage sensor activity"/>
    <property type="evidence" value="ECO:0007669"/>
    <property type="project" value="InterPro"/>
</dbReference>
<dbReference type="GO" id="GO:0006298">
    <property type="term" value="P:mismatch repair"/>
    <property type="evidence" value="ECO:0007669"/>
    <property type="project" value="InterPro"/>
</dbReference>
<dbReference type="EMBL" id="CP144519">
    <property type="protein sequence ID" value="WWC67400.1"/>
    <property type="molecule type" value="Genomic_DNA"/>
</dbReference>
<dbReference type="SMART" id="SM00534">
    <property type="entry name" value="MUTSac"/>
    <property type="match status" value="1"/>
</dbReference>
<dbReference type="InterPro" id="IPR000432">
    <property type="entry name" value="DNA_mismatch_repair_MutS_C"/>
</dbReference>
<evidence type="ECO:0000256" key="5">
    <source>
        <dbReference type="SAM" id="MobiDB-lite"/>
    </source>
</evidence>
<dbReference type="CDD" id="cd03281">
    <property type="entry name" value="ABC_MSH5_euk"/>
    <property type="match status" value="1"/>
</dbReference>
<feature type="compositionally biased region" description="Acidic residues" evidence="5">
    <location>
        <begin position="156"/>
        <end position="166"/>
    </location>
</feature>
<proteinExistence type="inferred from homology"/>
<comment type="similarity">
    <text evidence="1">Belongs to the DNA mismatch repair MutS family.</text>
</comment>
<feature type="compositionally biased region" description="Basic and acidic residues" evidence="5">
    <location>
        <begin position="38"/>
        <end position="51"/>
    </location>
</feature>
<dbReference type="PANTHER" id="PTHR11361">
    <property type="entry name" value="DNA MISMATCH REPAIR PROTEIN MUTS FAMILY MEMBER"/>
    <property type="match status" value="1"/>
</dbReference>
<dbReference type="SUPFAM" id="SSF48334">
    <property type="entry name" value="DNA repair protein MutS, domain III"/>
    <property type="match status" value="1"/>
</dbReference>
<evidence type="ECO:0000259" key="6">
    <source>
        <dbReference type="PROSITE" id="PS00486"/>
    </source>
</evidence>
<dbReference type="Gene3D" id="3.40.50.300">
    <property type="entry name" value="P-loop containing nucleotide triphosphate hydrolases"/>
    <property type="match status" value="1"/>
</dbReference>
<dbReference type="SUPFAM" id="SSF52540">
    <property type="entry name" value="P-loop containing nucleoside triphosphate hydrolases"/>
    <property type="match status" value="1"/>
</dbReference>
<protein>
    <recommendedName>
        <fullName evidence="6">DNA mismatch repair proteins mutS family domain-containing protein</fullName>
    </recommendedName>
</protein>
<organism evidence="7 8">
    <name type="scientific">Kwoniella pini CBS 10737</name>
    <dbReference type="NCBI Taxonomy" id="1296096"/>
    <lineage>
        <taxon>Eukaryota</taxon>
        <taxon>Fungi</taxon>
        <taxon>Dikarya</taxon>
        <taxon>Basidiomycota</taxon>
        <taxon>Agaricomycotina</taxon>
        <taxon>Tremellomycetes</taxon>
        <taxon>Tremellales</taxon>
        <taxon>Cryptococcaceae</taxon>
        <taxon>Kwoniella</taxon>
    </lineage>
</organism>
<dbReference type="RefSeq" id="XP_070058464.1">
    <property type="nucleotide sequence ID" value="XM_070202363.1"/>
</dbReference>
<dbReference type="KEGG" id="kpin:30168385"/>
<keyword evidence="3" id="KW-0067">ATP-binding</keyword>
<evidence type="ECO:0000313" key="8">
    <source>
        <dbReference type="Proteomes" id="UP000094020"/>
    </source>
</evidence>
<dbReference type="Pfam" id="PF05192">
    <property type="entry name" value="MutS_III"/>
    <property type="match status" value="1"/>
</dbReference>
<evidence type="ECO:0000256" key="2">
    <source>
        <dbReference type="ARBA" id="ARBA00022741"/>
    </source>
</evidence>
<keyword evidence="2" id="KW-0547">Nucleotide-binding</keyword>
<reference evidence="7" key="2">
    <citation type="submission" date="2024-02" db="EMBL/GenBank/DDBJ databases">
        <title>Comparative genomics of Cryptococcus and Kwoniella reveals pathogenesis evolution and contrasting modes of karyotype evolution via chromosome fusion or intercentromeric recombination.</title>
        <authorList>
            <person name="Coelho M.A."/>
            <person name="David-Palma M."/>
            <person name="Shea T."/>
            <person name="Bowers K."/>
            <person name="McGinley-Smith S."/>
            <person name="Mohammad A.W."/>
            <person name="Gnirke A."/>
            <person name="Yurkov A.M."/>
            <person name="Nowrousian M."/>
            <person name="Sun S."/>
            <person name="Cuomo C.A."/>
            <person name="Heitman J."/>
        </authorList>
    </citation>
    <scope>NUCLEOTIDE SEQUENCE</scope>
    <source>
        <strain evidence="7">CBS 10737</strain>
    </source>
</reference>